<comment type="caution">
    <text evidence="1">The sequence shown here is derived from an EMBL/GenBank/DDBJ whole genome shotgun (WGS) entry which is preliminary data.</text>
</comment>
<name>A0A9J6P4X7_9CLOT</name>
<keyword evidence="2" id="KW-1185">Reference proteome</keyword>
<dbReference type="Proteomes" id="UP001056429">
    <property type="component" value="Unassembled WGS sequence"/>
</dbReference>
<dbReference type="AlphaFoldDB" id="A0A9J6P4X7"/>
<organism evidence="1 2">
    <name type="scientific">Oceanirhabdus seepicola</name>
    <dbReference type="NCBI Taxonomy" id="2828781"/>
    <lineage>
        <taxon>Bacteria</taxon>
        <taxon>Bacillati</taxon>
        <taxon>Bacillota</taxon>
        <taxon>Clostridia</taxon>
        <taxon>Eubacteriales</taxon>
        <taxon>Clostridiaceae</taxon>
        <taxon>Oceanirhabdus</taxon>
    </lineage>
</organism>
<protein>
    <submittedName>
        <fullName evidence="1">Uncharacterized protein</fullName>
    </submittedName>
</protein>
<dbReference type="EMBL" id="JAGSOJ010000004">
    <property type="protein sequence ID" value="MCM1991627.1"/>
    <property type="molecule type" value="Genomic_DNA"/>
</dbReference>
<evidence type="ECO:0000313" key="1">
    <source>
        <dbReference type="EMBL" id="MCM1991627.1"/>
    </source>
</evidence>
<accession>A0A9J6P4X7</accession>
<gene>
    <name evidence="1" type="ORF">KDK92_17970</name>
</gene>
<reference evidence="1" key="1">
    <citation type="journal article" date="2021" name="mSystems">
        <title>Bacteria and Archaea Synergistically Convert Glycine Betaine to Biogenic Methane in the Formosa Cold Seep of the South China Sea.</title>
        <authorList>
            <person name="Li L."/>
            <person name="Zhang W."/>
            <person name="Zhang S."/>
            <person name="Song L."/>
            <person name="Sun Q."/>
            <person name="Zhang H."/>
            <person name="Xiang H."/>
            <person name="Dong X."/>
        </authorList>
    </citation>
    <scope>NUCLEOTIDE SEQUENCE</scope>
    <source>
        <strain evidence="1">ZWT</strain>
    </source>
</reference>
<proteinExistence type="predicted"/>
<sequence>MEQFGKEIKIEVNIYDLESIRTALHKFKDIISSEEAFREDMFTYNNVEFIDISSGQQRRLQAIEAPNKEVINELKSLTEGGSYPFENIIEFGDEHYISEAILFNYACEYEDLKEDVIEAAKAIVDYSRKHNDSSDMWVDDCTVFGIDVLYTVARKYPEYTYLIGSYIIPYWDTEHARYVLDYLPALYSKYGITRALIKAYVYCDNFEMRSEFFDNEEDYWDDEEKPRFLEVYFKENPEEYEFFKEALKKRFEDQPFLLYTNDSDYVVENPVLEFYKSMVNVGFEEEDDEALEQFFINDTLENEAGDLKIKIEEELGFSIVPEVKEEDEYDDLDDSDPTEELEEFFKDGFENGDEIWKYIMEDECHSVLEDITPVDIIELCKEKELRYSRRLEYNIGAMDTPHSEFESIIQTFVYDYLDDEEELNGLKLTVKVNGKDISGKGVILRTFDVFHRLFGKKPFEDYFINTVVDGWKLISLEEFTQRYGGDIRQSLKTTLNTLIWHDKTSGLQLDKIYGVIQKDRELFKELGLPDKKKNMFAISAYILKQDFNKNYSDELTETLFNFIDDNYFNMLSKSIQKYGELSEEELEEVMTYFKGVEPLKPSKEIMMKLMKEGPKGLTPEELEVLKPTGKAVKKERAIEILKNKLMLYKEEMVTKEQPKYIILSRKDGLQNLLVTAYMLGNQVPVKISKGLSRMLEVFGELAPIKVINQLFYYHSDMFGRNFRDEIMGDVDFYENLKKCKISNEGIWGWRIERAQDDSDLEEDYEYQLEMFISKDEDDKEEGVFRAGMNKKIRSGIKGAMKYLPQRKRMKFYSDVYKRYPDYGFEKGYEEYYEILGDMIKGSVISINDSILNKFSKKEIEFKGVATTVKDFEDFLNNIIMKDGVEQEEYDEIEHYLYLQKQGDKYKVLKGAHYVVKMIEELNTEYYSYYTNIIEIVILKESVNDEKINKYILEYHDEERKNNIVEKAISYVKGEVPFEDIKDNIIEEITNWNEITGKNYYDCGITDAIWMIDKDIRDRTINMLVEASVNGFEVVIYEYDGEQEDFFKFMKKYNPPIEYYVEYILQCECGEILVELQKEKDIVPIIKKQSAEDRANAVRYFGDSEELKHLVEAFVKDKSRKVRDMVERYISAE</sequence>
<reference evidence="1" key="2">
    <citation type="submission" date="2021-04" db="EMBL/GenBank/DDBJ databases">
        <authorList>
            <person name="Dong X."/>
        </authorList>
    </citation>
    <scope>NUCLEOTIDE SEQUENCE</scope>
    <source>
        <strain evidence="1">ZWT</strain>
    </source>
</reference>
<dbReference type="RefSeq" id="WP_250860770.1">
    <property type="nucleotide sequence ID" value="NZ_JAGSOJ010000004.1"/>
</dbReference>
<evidence type="ECO:0000313" key="2">
    <source>
        <dbReference type="Proteomes" id="UP001056429"/>
    </source>
</evidence>